<dbReference type="InterPro" id="IPR011704">
    <property type="entry name" value="ATPase_dyneun-rel_AAA"/>
</dbReference>
<protein>
    <submittedName>
        <fullName evidence="3">AAA family ATPase</fullName>
    </submittedName>
</protein>
<evidence type="ECO:0000313" key="3">
    <source>
        <dbReference type="EMBL" id="TBT84008.1"/>
    </source>
</evidence>
<dbReference type="RefSeq" id="WP_131168517.1">
    <property type="nucleotide sequence ID" value="NZ_SDMQ01000009.1"/>
</dbReference>
<dbReference type="PANTHER" id="PTHR37291">
    <property type="entry name" value="5-METHYLCYTOSINE-SPECIFIC RESTRICTION ENZYME B"/>
    <property type="match status" value="1"/>
</dbReference>
<evidence type="ECO:0000256" key="1">
    <source>
        <dbReference type="SAM" id="MobiDB-lite"/>
    </source>
</evidence>
<dbReference type="GO" id="GO:0016887">
    <property type="term" value="F:ATP hydrolysis activity"/>
    <property type="evidence" value="ECO:0007669"/>
    <property type="project" value="InterPro"/>
</dbReference>
<dbReference type="Gene3D" id="3.40.50.300">
    <property type="entry name" value="P-loop containing nucleotide triphosphate hydrolases"/>
    <property type="match status" value="1"/>
</dbReference>
<reference evidence="3 4" key="1">
    <citation type="submission" date="2019-01" db="EMBL/GenBank/DDBJ databases">
        <title>Lactibacter flavus gen. nov., sp. nov., a novel bacterium of the family Propionibacteriaceae isolated from raw milk and dairy products.</title>
        <authorList>
            <person name="Huptas C."/>
            <person name="Wenning M."/>
            <person name="Breitenwieser F."/>
            <person name="Doll E."/>
            <person name="Von Neubeck M."/>
            <person name="Busse H.-J."/>
            <person name="Scherer S."/>
        </authorList>
    </citation>
    <scope>NUCLEOTIDE SEQUENCE [LARGE SCALE GENOMIC DNA]</scope>
    <source>
        <strain evidence="3 4">KCTC 33808</strain>
    </source>
</reference>
<dbReference type="Pfam" id="PF07728">
    <property type="entry name" value="AAA_5"/>
    <property type="match status" value="1"/>
</dbReference>
<feature type="region of interest" description="Disordered" evidence="1">
    <location>
        <begin position="801"/>
        <end position="820"/>
    </location>
</feature>
<feature type="domain" description="ATPase dynein-related AAA" evidence="2">
    <location>
        <begin position="544"/>
        <end position="694"/>
    </location>
</feature>
<dbReference type="CDD" id="cd00009">
    <property type="entry name" value="AAA"/>
    <property type="match status" value="1"/>
</dbReference>
<proteinExistence type="predicted"/>
<evidence type="ECO:0000259" key="2">
    <source>
        <dbReference type="Pfam" id="PF07728"/>
    </source>
</evidence>
<evidence type="ECO:0000313" key="4">
    <source>
        <dbReference type="Proteomes" id="UP000292373"/>
    </source>
</evidence>
<dbReference type="GO" id="GO:0005524">
    <property type="term" value="F:ATP binding"/>
    <property type="evidence" value="ECO:0007669"/>
    <property type="project" value="InterPro"/>
</dbReference>
<dbReference type="AlphaFoldDB" id="A0A4V2JSD3"/>
<gene>
    <name evidence="3" type="ORF">ET989_10115</name>
</gene>
<sequence>MRSTEGEQEAMDRIYRLAWRWATDVLPNGDSILTPGSRIWTVQNFDELQVKFVERPDETGDKKFLAKLHEQLSDASPAAIQLMAELHLLFFWWVWEGAISAPKKRADLNAILSWHPDRPTIPAEVDASLSPGIAHPGQWANTRRDVQLTCLVHVAMALKSQSPDRYAELLRDPFQFRDVVVATPDSSADAAKLGLLHLLFPDTFEHTVSPRHKQLILSRFNGHVRDETDMDRALLQIRQALSSTYGPCFDYYAAETDPLPHLWNKDRAWTSVVRWVQRIWTTMDLDAEERNYKLDFSRQLKARRHNDPVGVVEWYESLRKGLFDPNNNLMGWRSRATFDAWAKANPEDARRAVESLWGNDSRSESERVDQFASLIRPAGLTTMGPAVKLASVLLMADDPEVHPPVKVEKTRKAWRLAGWGNEPQSATPGGFVTRAYAFFDELVRDSAGWEQPLRDRLDAQGALWTLTSLDKRPEAWTEKEWQLFLAFQDGVLVDPDDEPEPTEAEDDPEPVLTRDFIAEAAEDLHVDRTVLDEIVTLLEDKGQVVLYCPPGTGKTYLAKRLAAALVEEDPARTTVVQFHPATTYEDFFEGLRPTLDGGTVAYELRRGPLSLLAKAAIDDPDRPHVMVIDELNRANLPKVFGELLFLLEYRDVSVATLYRPQEKFILPPNLFFIATMNTADRSVALVDAALRRRFHFIPFFPHLGAMKGLLRRWLTDHSRSTAVADMLDAINDELRVEVGDHLVIGPSHFMKEDLSEQALQRIWEYNIYPTLEELLWGRTEELVRWRWPEVRDRYATELRLHPAHAQEEDGTQASDPAAAR</sequence>
<dbReference type="InterPro" id="IPR052934">
    <property type="entry name" value="Methyl-DNA_Rec/Restrict_Enz"/>
</dbReference>
<dbReference type="OrthoDB" id="9781481at2"/>
<keyword evidence="4" id="KW-1185">Reference proteome</keyword>
<name>A0A4V2JSD3_9ACTN</name>
<dbReference type="EMBL" id="SDMQ01000009">
    <property type="protein sequence ID" value="TBT84008.1"/>
    <property type="molecule type" value="Genomic_DNA"/>
</dbReference>
<dbReference type="PANTHER" id="PTHR37291:SF1">
    <property type="entry name" value="TYPE IV METHYL-DIRECTED RESTRICTION ENZYME ECOKMCRB SUBUNIT"/>
    <property type="match status" value="1"/>
</dbReference>
<organism evidence="3 4">
    <name type="scientific">Propioniciclava sinopodophylli</name>
    <dbReference type="NCBI Taxonomy" id="1837344"/>
    <lineage>
        <taxon>Bacteria</taxon>
        <taxon>Bacillati</taxon>
        <taxon>Actinomycetota</taxon>
        <taxon>Actinomycetes</taxon>
        <taxon>Propionibacteriales</taxon>
        <taxon>Propionibacteriaceae</taxon>
        <taxon>Propioniciclava</taxon>
    </lineage>
</organism>
<comment type="caution">
    <text evidence="3">The sequence shown here is derived from an EMBL/GenBank/DDBJ whole genome shotgun (WGS) entry which is preliminary data.</text>
</comment>
<dbReference type="SUPFAM" id="SSF52540">
    <property type="entry name" value="P-loop containing nucleoside triphosphate hydrolases"/>
    <property type="match status" value="1"/>
</dbReference>
<accession>A0A4V2JSD3</accession>
<dbReference type="InterPro" id="IPR027417">
    <property type="entry name" value="P-loop_NTPase"/>
</dbReference>
<dbReference type="Proteomes" id="UP000292373">
    <property type="component" value="Unassembled WGS sequence"/>
</dbReference>